<dbReference type="AlphaFoldDB" id="A0A8D4N2I7"/>
<organism evidence="2 3">
    <name type="scientific">Yersinia rochesterensis</name>
    <dbReference type="NCBI Taxonomy" id="1604335"/>
    <lineage>
        <taxon>Bacteria</taxon>
        <taxon>Pseudomonadati</taxon>
        <taxon>Pseudomonadota</taxon>
        <taxon>Gammaproteobacteria</taxon>
        <taxon>Enterobacterales</taxon>
        <taxon>Yersiniaceae</taxon>
        <taxon>Yersinia</taxon>
    </lineage>
</organism>
<dbReference type="EMBL" id="CP032482">
    <property type="protein sequence ID" value="AYD44919.1"/>
    <property type="molecule type" value="Genomic_DNA"/>
</dbReference>
<dbReference type="Gene3D" id="3.40.50.2000">
    <property type="entry name" value="Glycogen Phosphorylase B"/>
    <property type="match status" value="1"/>
</dbReference>
<evidence type="ECO:0000313" key="3">
    <source>
        <dbReference type="Proteomes" id="UP000265864"/>
    </source>
</evidence>
<dbReference type="InterPro" id="IPR001296">
    <property type="entry name" value="Glyco_trans_1"/>
</dbReference>
<dbReference type="RefSeq" id="WP_120011417.1">
    <property type="nucleotide sequence ID" value="NZ_CP032482.1"/>
</dbReference>
<keyword evidence="2" id="KW-0808">Transferase</keyword>
<proteinExistence type="predicted"/>
<dbReference type="Pfam" id="PF00534">
    <property type="entry name" value="Glycos_transf_1"/>
    <property type="match status" value="1"/>
</dbReference>
<dbReference type="PANTHER" id="PTHR46401">
    <property type="entry name" value="GLYCOSYLTRANSFERASE WBBK-RELATED"/>
    <property type="match status" value="1"/>
</dbReference>
<dbReference type="Proteomes" id="UP000265864">
    <property type="component" value="Chromosome"/>
</dbReference>
<feature type="domain" description="Glycosyl transferase family 1" evidence="1">
    <location>
        <begin position="192"/>
        <end position="332"/>
    </location>
</feature>
<evidence type="ECO:0000259" key="1">
    <source>
        <dbReference type="Pfam" id="PF00534"/>
    </source>
</evidence>
<accession>A0A8D4N2I7</accession>
<sequence length="366" mass="41662">MMLLVNASNLYIGGGLQVGISVIEEFTALKVNFIAAVSPVVFEQLSSQAQKSCEVIESTPSGIFNFSTRKRLDELVKQYQITDVFTIFGPSYWKPKVKNHLVGFAQAWLIYNTSVIFNKLLLKEKIKIIILSFIQPFYFKNNSTKLVTETDDVRLKIGKRLKINPQNVFTVSNTISSVFYEPKKFDRQVLNRLPIKNDDIWLLTISHDYPHKNLAIIADLVEKLPSRFKFILTVSDEFKKNIPTKYQDRLITLGKVSSAQCPPLYEVCDALFLPTLLECFSASYVEAMYMGKPIFTSNRAFAKTVCGDSAYYFDPLKADDIANTIITAYENPLVINKKCLDGKELVSRFPSARERAEKYLSILYAK</sequence>
<reference evidence="2 3" key="1">
    <citation type="submission" date="2018-09" db="EMBL/GenBank/DDBJ databases">
        <title>Yersinia kristensenii subsp. rochesterensis subsp. nov., Isolated from Human Feces.</title>
        <authorList>
            <person name="Cunningham S.A."/>
            <person name="Jeraldo P."/>
            <person name="Patel R."/>
        </authorList>
    </citation>
    <scope>NUCLEOTIDE SEQUENCE [LARGE SCALE GENOMIC DNA]</scope>
    <source>
        <strain evidence="2 3">ATCC BAA-2637</strain>
    </source>
</reference>
<dbReference type="GO" id="GO:0016757">
    <property type="term" value="F:glycosyltransferase activity"/>
    <property type="evidence" value="ECO:0007669"/>
    <property type="project" value="InterPro"/>
</dbReference>
<gene>
    <name evidence="2" type="ORF">DXZ79_15180</name>
</gene>
<dbReference type="GeneID" id="82552087"/>
<name>A0A8D4N2I7_9GAMM</name>
<dbReference type="SUPFAM" id="SSF53756">
    <property type="entry name" value="UDP-Glycosyltransferase/glycogen phosphorylase"/>
    <property type="match status" value="1"/>
</dbReference>
<dbReference type="PANTHER" id="PTHR46401:SF8">
    <property type="entry name" value="BLL6006 PROTEIN"/>
    <property type="match status" value="1"/>
</dbReference>
<protein>
    <submittedName>
        <fullName evidence="2">Glycosyltransferase</fullName>
    </submittedName>
</protein>
<evidence type="ECO:0000313" key="2">
    <source>
        <dbReference type="EMBL" id="AYD44919.1"/>
    </source>
</evidence>